<dbReference type="GO" id="GO:0016301">
    <property type="term" value="F:kinase activity"/>
    <property type="evidence" value="ECO:0007669"/>
    <property type="project" value="UniProtKB-KW"/>
</dbReference>
<evidence type="ECO:0000256" key="5">
    <source>
        <dbReference type="ARBA" id="ARBA00022679"/>
    </source>
</evidence>
<evidence type="ECO:0000256" key="12">
    <source>
        <dbReference type="ARBA" id="ARBA00033413"/>
    </source>
</evidence>
<comment type="caution">
    <text evidence="14">The sequence shown here is derived from an EMBL/GenBank/DDBJ whole genome shotgun (WGS) entry which is preliminary data.</text>
</comment>
<dbReference type="SUPFAM" id="SSF55083">
    <property type="entry name" value="6-hydroxymethyl-7,8-dihydropterin pyrophosphokinase, HPPK"/>
    <property type="match status" value="1"/>
</dbReference>
<dbReference type="NCBIfam" id="TIGR01498">
    <property type="entry name" value="folK"/>
    <property type="match status" value="1"/>
</dbReference>
<organism evidence="14 15">
    <name type="scientific">Rhodovulum bhavnagarense</name>
    <dbReference type="NCBI Taxonomy" id="992286"/>
    <lineage>
        <taxon>Bacteria</taxon>
        <taxon>Pseudomonadati</taxon>
        <taxon>Pseudomonadota</taxon>
        <taxon>Alphaproteobacteria</taxon>
        <taxon>Rhodobacterales</taxon>
        <taxon>Paracoccaceae</taxon>
        <taxon>Rhodovulum</taxon>
    </lineage>
</organism>
<dbReference type="UniPathway" id="UPA00077">
    <property type="reaction ID" value="UER00155"/>
</dbReference>
<evidence type="ECO:0000313" key="14">
    <source>
        <dbReference type="EMBL" id="TCP60032.1"/>
    </source>
</evidence>
<proteinExistence type="inferred from homology"/>
<comment type="similarity">
    <text evidence="2">Belongs to the HPPK family.</text>
</comment>
<comment type="function">
    <text evidence="10">Catalyzes the transfer of pyrophosphate from adenosine triphosphate (ATP) to 6-hydroxymethyl-7,8-dihydropterin, an enzymatic step in folate biosynthesis pathway.</text>
</comment>
<sequence>MPQRRNLHETCTKGLVALGGNVDFAGSSPARTLARALAVLDCPEIRITRISRFYSTPCMPAGAGPDFINAVAAIETTLPAAAMLERLHRVEARFGRRRQARWAARTLDLDLLDLGGAILPDRATQDAWRDLSAAVQARLAPPRLILPHPRLQDRAFVLVPLAEIAPDWHHPILGLTAKQMLDALPRDEKLSISAVLGPWAGLSALVKAFDNQ</sequence>
<feature type="domain" description="7,8-dihydro-6-hydroxymethylpterin-pyrophosphokinase" evidence="13">
    <location>
        <begin position="101"/>
        <end position="112"/>
    </location>
</feature>
<protein>
    <recommendedName>
        <fullName evidence="4">2-amino-4-hydroxy-6-hydroxymethyldihydropteridine pyrophosphokinase</fullName>
        <ecNumber evidence="3">2.7.6.3</ecNumber>
    </recommendedName>
    <alternativeName>
        <fullName evidence="11">6-hydroxymethyl-7,8-dihydropterin pyrophosphokinase</fullName>
    </alternativeName>
    <alternativeName>
        <fullName evidence="12">7,8-dihydro-6-hydroxymethylpterin-pyrophosphokinase</fullName>
    </alternativeName>
</protein>
<dbReference type="PANTHER" id="PTHR43071:SF1">
    <property type="entry name" value="2-AMINO-4-HYDROXY-6-HYDROXYMETHYLDIHYDROPTERIDINE PYROPHOSPHOKINASE"/>
    <property type="match status" value="1"/>
</dbReference>
<gene>
    <name evidence="14" type="ORF">EV663_11328</name>
</gene>
<dbReference type="Proteomes" id="UP000295050">
    <property type="component" value="Unassembled WGS sequence"/>
</dbReference>
<evidence type="ECO:0000256" key="10">
    <source>
        <dbReference type="ARBA" id="ARBA00029409"/>
    </source>
</evidence>
<keyword evidence="8" id="KW-0067">ATP-binding</keyword>
<evidence type="ECO:0000313" key="15">
    <source>
        <dbReference type="Proteomes" id="UP000295050"/>
    </source>
</evidence>
<dbReference type="RefSeq" id="WP_132952142.1">
    <property type="nucleotide sequence ID" value="NZ_SLXU01000013.1"/>
</dbReference>
<dbReference type="GO" id="GO:0046654">
    <property type="term" value="P:tetrahydrofolate biosynthetic process"/>
    <property type="evidence" value="ECO:0007669"/>
    <property type="project" value="UniProtKB-UniPathway"/>
</dbReference>
<dbReference type="CDD" id="cd00483">
    <property type="entry name" value="HPPK"/>
    <property type="match status" value="1"/>
</dbReference>
<accession>A0A4R2R9V8</accession>
<evidence type="ECO:0000256" key="7">
    <source>
        <dbReference type="ARBA" id="ARBA00022777"/>
    </source>
</evidence>
<evidence type="ECO:0000256" key="8">
    <source>
        <dbReference type="ARBA" id="ARBA00022840"/>
    </source>
</evidence>
<dbReference type="OrthoDB" id="9808041at2"/>
<evidence type="ECO:0000256" key="9">
    <source>
        <dbReference type="ARBA" id="ARBA00022909"/>
    </source>
</evidence>
<evidence type="ECO:0000256" key="11">
    <source>
        <dbReference type="ARBA" id="ARBA00029766"/>
    </source>
</evidence>
<dbReference type="GO" id="GO:0005524">
    <property type="term" value="F:ATP binding"/>
    <property type="evidence" value="ECO:0007669"/>
    <property type="project" value="UniProtKB-KW"/>
</dbReference>
<dbReference type="InterPro" id="IPR035907">
    <property type="entry name" value="Hppk_sf"/>
</dbReference>
<keyword evidence="5" id="KW-0808">Transferase</keyword>
<keyword evidence="7 14" id="KW-0418">Kinase</keyword>
<dbReference type="PROSITE" id="PS00794">
    <property type="entry name" value="HPPK"/>
    <property type="match status" value="1"/>
</dbReference>
<evidence type="ECO:0000256" key="2">
    <source>
        <dbReference type="ARBA" id="ARBA00005810"/>
    </source>
</evidence>
<name>A0A4R2R9V8_9RHOB</name>
<dbReference type="GO" id="GO:0046656">
    <property type="term" value="P:folic acid biosynthetic process"/>
    <property type="evidence" value="ECO:0007669"/>
    <property type="project" value="UniProtKB-KW"/>
</dbReference>
<dbReference type="AlphaFoldDB" id="A0A4R2R9V8"/>
<keyword evidence="6" id="KW-0547">Nucleotide-binding</keyword>
<dbReference type="PANTHER" id="PTHR43071">
    <property type="entry name" value="2-AMINO-4-HYDROXY-6-HYDROXYMETHYLDIHYDROPTERIDINE PYROPHOSPHOKINASE"/>
    <property type="match status" value="1"/>
</dbReference>
<dbReference type="InterPro" id="IPR000550">
    <property type="entry name" value="Hppk"/>
</dbReference>
<dbReference type="Gene3D" id="3.30.70.560">
    <property type="entry name" value="7,8-Dihydro-6-hydroxymethylpterin-pyrophosphokinase HPPK"/>
    <property type="match status" value="1"/>
</dbReference>
<dbReference type="EC" id="2.7.6.3" evidence="3"/>
<evidence type="ECO:0000256" key="1">
    <source>
        <dbReference type="ARBA" id="ARBA00005051"/>
    </source>
</evidence>
<keyword evidence="9" id="KW-0289">Folate biosynthesis</keyword>
<evidence type="ECO:0000259" key="13">
    <source>
        <dbReference type="PROSITE" id="PS00794"/>
    </source>
</evidence>
<evidence type="ECO:0000256" key="4">
    <source>
        <dbReference type="ARBA" id="ARBA00016218"/>
    </source>
</evidence>
<dbReference type="EMBL" id="SLXU01000013">
    <property type="protein sequence ID" value="TCP60032.1"/>
    <property type="molecule type" value="Genomic_DNA"/>
</dbReference>
<reference evidence="14 15" key="1">
    <citation type="submission" date="2019-03" db="EMBL/GenBank/DDBJ databases">
        <title>Genomic Encyclopedia of Type Strains, Phase IV (KMG-IV): sequencing the most valuable type-strain genomes for metagenomic binning, comparative biology and taxonomic classification.</title>
        <authorList>
            <person name="Goeker M."/>
        </authorList>
    </citation>
    <scope>NUCLEOTIDE SEQUENCE [LARGE SCALE GENOMIC DNA]</scope>
    <source>
        <strain evidence="14 15">DSM 24766</strain>
    </source>
</reference>
<dbReference type="GO" id="GO:0003848">
    <property type="term" value="F:2-amino-4-hydroxy-6-hydroxymethyldihydropteridine diphosphokinase activity"/>
    <property type="evidence" value="ECO:0007669"/>
    <property type="project" value="UniProtKB-EC"/>
</dbReference>
<evidence type="ECO:0000256" key="3">
    <source>
        <dbReference type="ARBA" id="ARBA00013253"/>
    </source>
</evidence>
<keyword evidence="15" id="KW-1185">Reference proteome</keyword>
<evidence type="ECO:0000256" key="6">
    <source>
        <dbReference type="ARBA" id="ARBA00022741"/>
    </source>
</evidence>
<dbReference type="Pfam" id="PF01288">
    <property type="entry name" value="HPPK"/>
    <property type="match status" value="1"/>
</dbReference>
<comment type="pathway">
    <text evidence="1">Cofactor biosynthesis; tetrahydrofolate biosynthesis; 2-amino-4-hydroxy-6-hydroxymethyl-7,8-dihydropteridine diphosphate from 7,8-dihydroneopterin triphosphate: step 4/4.</text>
</comment>